<dbReference type="NCBIfam" id="NF004776">
    <property type="entry name" value="PRK06116.1"/>
    <property type="match status" value="1"/>
</dbReference>
<dbReference type="PROSITE" id="PS00076">
    <property type="entry name" value="PYRIDINE_REDOX_1"/>
    <property type="match status" value="1"/>
</dbReference>
<evidence type="ECO:0000259" key="9">
    <source>
        <dbReference type="Pfam" id="PF02852"/>
    </source>
</evidence>
<dbReference type="GO" id="GO:0004362">
    <property type="term" value="F:glutathione-disulfide reductase (NADPH) activity"/>
    <property type="evidence" value="ECO:0007669"/>
    <property type="project" value="UniProtKB-EC"/>
</dbReference>
<dbReference type="Gene3D" id="3.50.50.60">
    <property type="entry name" value="FAD/NAD(P)-binding domain"/>
    <property type="match status" value="2"/>
</dbReference>
<evidence type="ECO:0000259" key="10">
    <source>
        <dbReference type="Pfam" id="PF07992"/>
    </source>
</evidence>
<keyword evidence="5 8" id="KW-0560">Oxidoreductase</keyword>
<dbReference type="SUPFAM" id="SSF51905">
    <property type="entry name" value="FAD/NAD(P)-binding domain"/>
    <property type="match status" value="1"/>
</dbReference>
<dbReference type="InterPro" id="IPR023753">
    <property type="entry name" value="FAD/NAD-binding_dom"/>
</dbReference>
<keyword evidence="3 8" id="KW-0285">Flavoprotein</keyword>
<evidence type="ECO:0000256" key="8">
    <source>
        <dbReference type="RuleBase" id="RU003691"/>
    </source>
</evidence>
<dbReference type="InterPro" id="IPR046952">
    <property type="entry name" value="GSHR/TRXR-like"/>
</dbReference>
<dbReference type="PRINTS" id="PR00368">
    <property type="entry name" value="FADPNR"/>
</dbReference>
<dbReference type="RefSeq" id="WP_400187192.1">
    <property type="nucleotide sequence ID" value="NZ_JBGORX010000001.1"/>
</dbReference>
<proteinExistence type="inferred from homology"/>
<evidence type="ECO:0000256" key="3">
    <source>
        <dbReference type="ARBA" id="ARBA00022630"/>
    </source>
</evidence>
<dbReference type="InterPro" id="IPR016156">
    <property type="entry name" value="FAD/NAD-linked_Rdtase_dimer_sf"/>
</dbReference>
<keyword evidence="6" id="KW-1015">Disulfide bond</keyword>
<reference evidence="11 12" key="1">
    <citation type="submission" date="2024-08" db="EMBL/GenBank/DDBJ databases">
        <title>Draft Genome Sequence of Legionella lytica strain DSB2004, Isolated From a Fire Sprinkler System.</title>
        <authorList>
            <person name="Everhart A.D."/>
            <person name="Kidane D.T."/>
            <person name="Farone A.L."/>
            <person name="Farone M.B."/>
        </authorList>
    </citation>
    <scope>NUCLEOTIDE SEQUENCE [LARGE SCALE GENOMIC DNA]</scope>
    <source>
        <strain evidence="11 12">DSB2004</strain>
    </source>
</reference>
<dbReference type="Pfam" id="PF07992">
    <property type="entry name" value="Pyr_redox_2"/>
    <property type="match status" value="1"/>
</dbReference>
<evidence type="ECO:0000256" key="1">
    <source>
        <dbReference type="ARBA" id="ARBA00001974"/>
    </source>
</evidence>
<dbReference type="InterPro" id="IPR012999">
    <property type="entry name" value="Pyr_OxRdtase_I_AS"/>
</dbReference>
<evidence type="ECO:0000256" key="6">
    <source>
        <dbReference type="ARBA" id="ARBA00023157"/>
    </source>
</evidence>
<dbReference type="InterPro" id="IPR001100">
    <property type="entry name" value="Pyr_nuc-diS_OxRdtase"/>
</dbReference>
<comment type="similarity">
    <text evidence="2 8">Belongs to the class-I pyridine nucleotide-disulfide oxidoreductase family.</text>
</comment>
<dbReference type="InterPro" id="IPR004099">
    <property type="entry name" value="Pyr_nucl-diS_OxRdtase_dimer"/>
</dbReference>
<dbReference type="PANTHER" id="PTHR42737">
    <property type="entry name" value="GLUTATHIONE REDUCTASE"/>
    <property type="match status" value="1"/>
</dbReference>
<dbReference type="PIRSF" id="PIRSF000350">
    <property type="entry name" value="Mercury_reductase_MerA"/>
    <property type="match status" value="1"/>
</dbReference>
<protein>
    <submittedName>
        <fullName evidence="11">Glutathione-disulfide reductase</fullName>
        <ecNumber evidence="11">1.8.1.7</ecNumber>
    </submittedName>
</protein>
<evidence type="ECO:0000256" key="4">
    <source>
        <dbReference type="ARBA" id="ARBA00022827"/>
    </source>
</evidence>
<comment type="cofactor">
    <cofactor evidence="1">
        <name>FAD</name>
        <dbReference type="ChEBI" id="CHEBI:57692"/>
    </cofactor>
</comment>
<evidence type="ECO:0000256" key="7">
    <source>
        <dbReference type="ARBA" id="ARBA00023284"/>
    </source>
</evidence>
<organism evidence="11 12">
    <name type="scientific">Legionella lytica</name>
    <dbReference type="NCBI Taxonomy" id="96232"/>
    <lineage>
        <taxon>Bacteria</taxon>
        <taxon>Pseudomonadati</taxon>
        <taxon>Pseudomonadota</taxon>
        <taxon>Gammaproteobacteria</taxon>
        <taxon>Legionellales</taxon>
        <taxon>Legionellaceae</taxon>
        <taxon>Legionella</taxon>
    </lineage>
</organism>
<name>A0ABW8DA42_9GAMM</name>
<dbReference type="InterPro" id="IPR006322">
    <property type="entry name" value="Glutathione_Rdtase_euk/bac"/>
</dbReference>
<comment type="caution">
    <text evidence="11">The sequence shown here is derived from an EMBL/GenBank/DDBJ whole genome shotgun (WGS) entry which is preliminary data.</text>
</comment>
<accession>A0ABW8DA42</accession>
<evidence type="ECO:0000313" key="11">
    <source>
        <dbReference type="EMBL" id="MFJ1268390.1"/>
    </source>
</evidence>
<dbReference type="PRINTS" id="PR00411">
    <property type="entry name" value="PNDRDTASEI"/>
</dbReference>
<dbReference type="Gene3D" id="3.30.390.30">
    <property type="match status" value="1"/>
</dbReference>
<dbReference type="EMBL" id="JBGORX010000001">
    <property type="protein sequence ID" value="MFJ1268390.1"/>
    <property type="molecule type" value="Genomic_DNA"/>
</dbReference>
<dbReference type="Proteomes" id="UP001615550">
    <property type="component" value="Unassembled WGS sequence"/>
</dbReference>
<gene>
    <name evidence="11" type="primary">gorA</name>
    <name evidence="11" type="ORF">ACD661_07460</name>
</gene>
<evidence type="ECO:0000313" key="12">
    <source>
        <dbReference type="Proteomes" id="UP001615550"/>
    </source>
</evidence>
<evidence type="ECO:0000256" key="5">
    <source>
        <dbReference type="ARBA" id="ARBA00023002"/>
    </source>
</evidence>
<feature type="domain" description="FAD/NAD(P)-binding" evidence="10">
    <location>
        <begin position="6"/>
        <end position="319"/>
    </location>
</feature>
<dbReference type="InterPro" id="IPR036188">
    <property type="entry name" value="FAD/NAD-bd_sf"/>
</dbReference>
<keyword evidence="4 8" id="KW-0274">FAD</keyword>
<dbReference type="NCBIfam" id="TIGR01421">
    <property type="entry name" value="gluta_reduc_1"/>
    <property type="match status" value="1"/>
</dbReference>
<dbReference type="PANTHER" id="PTHR42737:SF2">
    <property type="entry name" value="GLUTATHIONE REDUCTASE"/>
    <property type="match status" value="1"/>
</dbReference>
<dbReference type="SUPFAM" id="SSF55424">
    <property type="entry name" value="FAD/NAD-linked reductases, dimerisation (C-terminal) domain"/>
    <property type="match status" value="1"/>
</dbReference>
<keyword evidence="12" id="KW-1185">Reference proteome</keyword>
<dbReference type="Pfam" id="PF02852">
    <property type="entry name" value="Pyr_redox_dim"/>
    <property type="match status" value="1"/>
</dbReference>
<keyword evidence="7 8" id="KW-0676">Redox-active center</keyword>
<sequence length="451" mass="48870">MNNNQFDLIVIGGGSGGIASAVRAAKHGAKVAVVEPNHLGGTCVNVGCVPKKMMFNASMMAEAMHRAPDYGFDPVAVKLNWNDLVNKRNAYIDRLRASYSKRFEQFNITQIHGYGAFHDKNSVVVDEQIYHANHIIIATGGEPVIPMFTGMKHVIDSDGFFSLTKQPEKVAIIGSGYIGVELAGVLNGLGSETHLLMRGEKPLSRFDHVLGDTLLEVMQQQGIHVHQNHRACEVTLHTDGRKAIACQSGALLSDLDVIIAAVGRKPRTHTLNLNAVEIKTDEHGLVAVDAFQNTSTAGIYAIGDVTEAPALTPVAIAAGRRLSDRLFGKHPDAHLNYDYISSVVFSHPPVGTVGLTEEAALQKYGKEQIKVYQTRFNSMYYASSDDKIPTVMKLVTLGKEERIVGLHVIGLGADEMLQGFGVAVKMGACKKDFDNTVAIHPTSAEEFVTMV</sequence>
<evidence type="ECO:0000256" key="2">
    <source>
        <dbReference type="ARBA" id="ARBA00007532"/>
    </source>
</evidence>
<dbReference type="EC" id="1.8.1.7" evidence="11"/>
<feature type="domain" description="Pyridine nucleotide-disulphide oxidoreductase dimerisation" evidence="9">
    <location>
        <begin position="340"/>
        <end position="450"/>
    </location>
</feature>